<protein>
    <recommendedName>
        <fullName evidence="3">Response regulatory domain-containing protein</fullName>
    </recommendedName>
</protein>
<comment type="caution">
    <text evidence="1">The sequence shown here is derived from an EMBL/GenBank/DDBJ whole genome shotgun (WGS) entry which is preliminary data.</text>
</comment>
<sequence>MTRILLVEDNTHKKDKVGEVLRLGFPNADIDFAYSYSSALKKIKDINFDVAVLDMSLPTFDRSSIDNSGGQPKPYAGLEIARKIEHKRLSIKFLFLSQHSTFSENPSLKNLSDIHREAQRKYPSLYLGCISYSGFQTSWKDELISLINKA</sequence>
<accession>A0A432WVK1</accession>
<name>A0A432WVK1_9GAMM</name>
<evidence type="ECO:0008006" key="3">
    <source>
        <dbReference type="Google" id="ProtNLM"/>
    </source>
</evidence>
<dbReference type="EMBL" id="PIPP01000002">
    <property type="protein sequence ID" value="RUO37779.1"/>
    <property type="molecule type" value="Genomic_DNA"/>
</dbReference>
<dbReference type="InterPro" id="IPR011006">
    <property type="entry name" value="CheY-like_superfamily"/>
</dbReference>
<organism evidence="1 2">
    <name type="scientific">Aliidiomarina shirensis</name>
    <dbReference type="NCBI Taxonomy" id="1048642"/>
    <lineage>
        <taxon>Bacteria</taxon>
        <taxon>Pseudomonadati</taxon>
        <taxon>Pseudomonadota</taxon>
        <taxon>Gammaproteobacteria</taxon>
        <taxon>Alteromonadales</taxon>
        <taxon>Idiomarinaceae</taxon>
        <taxon>Aliidiomarina</taxon>
    </lineage>
</organism>
<dbReference type="OrthoDB" id="5520457at2"/>
<dbReference type="AlphaFoldDB" id="A0A432WVK1"/>
<dbReference type="SUPFAM" id="SSF52172">
    <property type="entry name" value="CheY-like"/>
    <property type="match status" value="1"/>
</dbReference>
<evidence type="ECO:0000313" key="1">
    <source>
        <dbReference type="EMBL" id="RUO37779.1"/>
    </source>
</evidence>
<gene>
    <name evidence="1" type="ORF">CWE13_07495</name>
</gene>
<proteinExistence type="predicted"/>
<dbReference type="Proteomes" id="UP000286934">
    <property type="component" value="Unassembled WGS sequence"/>
</dbReference>
<dbReference type="Gene3D" id="3.40.50.2300">
    <property type="match status" value="1"/>
</dbReference>
<reference evidence="2" key="1">
    <citation type="journal article" date="2018" name="Front. Microbiol.">
        <title>Genome-Based Analysis Reveals the Taxonomy and Diversity of the Family Idiomarinaceae.</title>
        <authorList>
            <person name="Liu Y."/>
            <person name="Lai Q."/>
            <person name="Shao Z."/>
        </authorList>
    </citation>
    <scope>NUCLEOTIDE SEQUENCE [LARGE SCALE GENOMIC DNA]</scope>
    <source>
        <strain evidence="2">AIS</strain>
    </source>
</reference>
<dbReference type="CDD" id="cd00156">
    <property type="entry name" value="REC"/>
    <property type="match status" value="1"/>
</dbReference>
<dbReference type="RefSeq" id="WP_126807296.1">
    <property type="nucleotide sequence ID" value="NZ_PIPP01000002.1"/>
</dbReference>
<evidence type="ECO:0000313" key="2">
    <source>
        <dbReference type="Proteomes" id="UP000286934"/>
    </source>
</evidence>
<keyword evidence="2" id="KW-1185">Reference proteome</keyword>